<dbReference type="EMBL" id="JACJSI010000394">
    <property type="protein sequence ID" value="MBD2536136.1"/>
    <property type="molecule type" value="Genomic_DNA"/>
</dbReference>
<sequence length="390" mass="42992">MNNKWYSKIVVATASLVIPLIQLLAVSLVSTTPAAASDRRTICKQIKQVVSLIEGQPPNYEVVGELCYKPNHKNVVHLLISGATYGSVYWDFPLHPQRYSYVRALTNVGYATLNLERIGIGKSDRPIGSEVTMQANAFVVHQIVQALRDGRLGEFSKIILVGHSLGSGVAILAAQYNDVDGLILTSFLHAQGPGYGDVGTSLYPAQQDPRFQEQNLPYGYLTTFPGKRTIFYSIPNTDPDVIALDESTKETFTIGEGNTFAPIVTSPNNVQSIRVPVLIVIGQFDNIFCTPSQCLEAPVEPTYYKSSPSVEVKVIKNAGHNLNLHRNAPAFFATAIAWSNRVFYSQCQPWKDLIPMNAWELGLAPDIVSDNSLLWQQSINKLMTPHSCPR</sequence>
<dbReference type="RefSeq" id="WP_190946896.1">
    <property type="nucleotide sequence ID" value="NZ_JACJSI010000394.1"/>
</dbReference>
<dbReference type="GO" id="GO:0016787">
    <property type="term" value="F:hydrolase activity"/>
    <property type="evidence" value="ECO:0007669"/>
    <property type="project" value="UniProtKB-KW"/>
</dbReference>
<dbReference type="InterPro" id="IPR029058">
    <property type="entry name" value="AB_hydrolase_fold"/>
</dbReference>
<dbReference type="PANTHER" id="PTHR43798">
    <property type="entry name" value="MONOACYLGLYCEROL LIPASE"/>
    <property type="match status" value="1"/>
</dbReference>
<proteinExistence type="predicted"/>
<organism evidence="3 4">
    <name type="scientific">Nostoc flagelliforme FACHB-838</name>
    <dbReference type="NCBI Taxonomy" id="2692904"/>
    <lineage>
        <taxon>Bacteria</taxon>
        <taxon>Bacillati</taxon>
        <taxon>Cyanobacteriota</taxon>
        <taxon>Cyanophyceae</taxon>
        <taxon>Nostocales</taxon>
        <taxon>Nostocaceae</taxon>
        <taxon>Nostoc</taxon>
    </lineage>
</organism>
<dbReference type="InterPro" id="IPR000073">
    <property type="entry name" value="AB_hydrolase_1"/>
</dbReference>
<keyword evidence="4" id="KW-1185">Reference proteome</keyword>
<reference evidence="3 4" key="1">
    <citation type="journal article" date="2020" name="ISME J.">
        <title>Comparative genomics reveals insights into cyanobacterial evolution and habitat adaptation.</title>
        <authorList>
            <person name="Chen M.Y."/>
            <person name="Teng W.K."/>
            <person name="Zhao L."/>
            <person name="Hu C.X."/>
            <person name="Zhou Y.K."/>
            <person name="Han B.P."/>
            <person name="Song L.R."/>
            <person name="Shu W.S."/>
        </authorList>
    </citation>
    <scope>NUCLEOTIDE SEQUENCE [LARGE SCALE GENOMIC DNA]</scope>
    <source>
        <strain evidence="3 4">FACHB-838</strain>
    </source>
</reference>
<dbReference type="InterPro" id="IPR050266">
    <property type="entry name" value="AB_hydrolase_sf"/>
</dbReference>
<dbReference type="PANTHER" id="PTHR43798:SF31">
    <property type="entry name" value="AB HYDROLASE SUPERFAMILY PROTEIN YCLE"/>
    <property type="match status" value="1"/>
</dbReference>
<evidence type="ECO:0000313" key="3">
    <source>
        <dbReference type="EMBL" id="MBD2536136.1"/>
    </source>
</evidence>
<dbReference type="Gene3D" id="3.40.50.1820">
    <property type="entry name" value="alpha/beta hydrolase"/>
    <property type="match status" value="1"/>
</dbReference>
<comment type="caution">
    <text evidence="3">The sequence shown here is derived from an EMBL/GenBank/DDBJ whole genome shotgun (WGS) entry which is preliminary data.</text>
</comment>
<evidence type="ECO:0000259" key="2">
    <source>
        <dbReference type="Pfam" id="PF12697"/>
    </source>
</evidence>
<gene>
    <name evidence="3" type="ORF">H6G97_45215</name>
</gene>
<dbReference type="SUPFAM" id="SSF53474">
    <property type="entry name" value="alpha/beta-Hydrolases"/>
    <property type="match status" value="1"/>
</dbReference>
<evidence type="ECO:0000256" key="1">
    <source>
        <dbReference type="ARBA" id="ARBA00022801"/>
    </source>
</evidence>
<accession>A0ABR8E3H6</accession>
<feature type="domain" description="AB hydrolase-1" evidence="2">
    <location>
        <begin position="78"/>
        <end position="333"/>
    </location>
</feature>
<dbReference type="Pfam" id="PF12697">
    <property type="entry name" value="Abhydrolase_6"/>
    <property type="match status" value="1"/>
</dbReference>
<dbReference type="Proteomes" id="UP000623440">
    <property type="component" value="Unassembled WGS sequence"/>
</dbReference>
<protein>
    <submittedName>
        <fullName evidence="3">Alpha/beta hydrolase</fullName>
    </submittedName>
</protein>
<keyword evidence="1 3" id="KW-0378">Hydrolase</keyword>
<evidence type="ECO:0000313" key="4">
    <source>
        <dbReference type="Proteomes" id="UP000623440"/>
    </source>
</evidence>
<name>A0ABR8E3H6_9NOSO</name>